<evidence type="ECO:0000256" key="5">
    <source>
        <dbReference type="ARBA" id="ARBA00022833"/>
    </source>
</evidence>
<evidence type="ECO:0000313" key="10">
    <source>
        <dbReference type="EMBL" id="ALC06005.1"/>
    </source>
</evidence>
<keyword evidence="7 8" id="KW-0238">DNA-binding</keyword>
<dbReference type="HAMAP" id="MF_00983">
    <property type="entry name" value="PriA"/>
    <property type="match status" value="1"/>
</dbReference>
<accession>A0A0M4CQ87</accession>
<dbReference type="GO" id="GO:0006269">
    <property type="term" value="P:DNA replication, synthesis of primer"/>
    <property type="evidence" value="ECO:0007669"/>
    <property type="project" value="UniProtKB-KW"/>
</dbReference>
<dbReference type="Gene3D" id="3.40.50.300">
    <property type="entry name" value="P-loop containing nucleotide triphosphate hydrolases"/>
    <property type="match status" value="1"/>
</dbReference>
<gene>
    <name evidence="8 10" type="primary">priA</name>
    <name evidence="10" type="ORF">CDES_08000</name>
</gene>
<comment type="caution">
    <text evidence="8">As this protein does not have any detectable helicase domains, it probably does not have helicase activity.</text>
</comment>
<keyword evidence="4 8" id="KW-0547">Nucleotide-binding</keyword>
<evidence type="ECO:0000256" key="8">
    <source>
        <dbReference type="HAMAP-Rule" id="MF_00983"/>
    </source>
</evidence>
<dbReference type="PANTHER" id="PTHR30580">
    <property type="entry name" value="PRIMOSOMAL PROTEIN N"/>
    <property type="match status" value="1"/>
</dbReference>
<dbReference type="GO" id="GO:0016787">
    <property type="term" value="F:hydrolase activity"/>
    <property type="evidence" value="ECO:0007669"/>
    <property type="project" value="UniProtKB-KW"/>
</dbReference>
<dbReference type="InterPro" id="IPR005259">
    <property type="entry name" value="PriA"/>
</dbReference>
<feature type="binding site" evidence="8">
    <location>
        <position position="422"/>
    </location>
    <ligand>
        <name>Zn(2+)</name>
        <dbReference type="ChEBI" id="CHEBI:29105"/>
        <label>2</label>
    </ligand>
</feature>
<protein>
    <recommendedName>
        <fullName evidence="8">Probable replication restart protein PriA</fullName>
    </recommendedName>
    <alternativeName>
        <fullName evidence="8">Putative ATP-dependent DNA helicase PriA</fullName>
    </alternativeName>
</protein>
<evidence type="ECO:0000256" key="1">
    <source>
        <dbReference type="ARBA" id="ARBA00022515"/>
    </source>
</evidence>
<evidence type="ECO:0000256" key="2">
    <source>
        <dbReference type="ARBA" id="ARBA00022705"/>
    </source>
</evidence>
<keyword evidence="1 8" id="KW-0639">Primosome</keyword>
<sequence length="685" mass="73890">MAKTRVPAPEKSVARVLPLLGLPHLDRLFDYRISEDQHDDVQPGVRVRVRFGGRLVDAIVIDRTSQTTHEGSLAYVDRVISPVVVYPTRTAKLIENLADRYGGVRSDLIRSAIPARHAGAEDSNLEASWESLGTVTEPDLSSWSAYLHGQSFVDAVLSGATARAAWQIAPGDDWALALASLAVKVVKDGGGALLVVPDQRDLDRLEAALRTLVSAKQITVLNSGLGPQARYRRFLSVLEGQGRLVIGTRSAAFAPVENLKLAVIVSDGDDNLVDPRAPYVHAREVLTTRSSLEGSSLIIGGHARTAETQLLVESGWMHDLVAPRETLRTRMPRIHAVGDSDVQLERDPLARSARLPGIAYKAVRAALERNQPVLIQVPRKGYVPTLACGQCKTPARCRHCNGPLGLPQGGNDRAAVPTCRWCGRPDSRFRCQTCGSPKLRAVVLGTERTAEELGRAFPSVRVITSGGNRIVDSVDNRAAIVVSTPGAEPYVFNSPGGYDGPESLGAYGALLLLDTWALMGRQDLRAMEDTLHKWASAATLVHSHIHHGEVVVVADASFSAVQSLIRWDMVGAAAKELGSRREVAFPPSVHMAAIDGATAALDSFIELAHLPSTAEILGPVDLPPGVNLPGEYDEQRFGPPQRMLIRTPLGPRSELGRALRAAQVARAARKNDLPLRIQMDPIHIG</sequence>
<evidence type="ECO:0000256" key="6">
    <source>
        <dbReference type="ARBA" id="ARBA00022840"/>
    </source>
</evidence>
<keyword evidence="3 8" id="KW-0479">Metal-binding</keyword>
<dbReference type="STRING" id="931089.CDES_08000"/>
<dbReference type="KEGG" id="cdx:CDES_08000"/>
<dbReference type="GO" id="GO:0008270">
    <property type="term" value="F:zinc ion binding"/>
    <property type="evidence" value="ECO:0007669"/>
    <property type="project" value="UniProtKB-UniRule"/>
</dbReference>
<dbReference type="GO" id="GO:0006270">
    <property type="term" value="P:DNA replication initiation"/>
    <property type="evidence" value="ECO:0007669"/>
    <property type="project" value="TreeGrafter"/>
</dbReference>
<dbReference type="OrthoDB" id="3177118at2"/>
<name>A0A0M4CQ87_9CORY</name>
<feature type="binding site" evidence="8">
    <location>
        <position position="431"/>
    </location>
    <ligand>
        <name>Zn(2+)</name>
        <dbReference type="ChEBI" id="CHEBI:29105"/>
        <label>1</label>
    </ligand>
</feature>
<dbReference type="AlphaFoldDB" id="A0A0M4CQ87"/>
<keyword evidence="6 8" id="KW-0067">ATP-binding</keyword>
<reference evidence="10 11" key="1">
    <citation type="submission" date="2014-08" db="EMBL/GenBank/DDBJ databases">
        <title>Complete genome sequence of Corynebacterium deserti GIMN1.010 (=DSM 45689), isolated from desert sand in western China.</title>
        <authorList>
            <person name="Ruckert C."/>
            <person name="Albersmeier A."/>
            <person name="Kalinowski J."/>
        </authorList>
    </citation>
    <scope>NUCLEOTIDE SEQUENCE [LARGE SCALE GENOMIC DNA]</scope>
    <source>
        <strain evidence="10 11">GIMN1.010</strain>
    </source>
</reference>
<dbReference type="InterPro" id="IPR041222">
    <property type="entry name" value="PriA_3primeBD"/>
</dbReference>
<organism evidence="10 11">
    <name type="scientific">Corynebacterium deserti GIMN1.010</name>
    <dbReference type="NCBI Taxonomy" id="931089"/>
    <lineage>
        <taxon>Bacteria</taxon>
        <taxon>Bacillati</taxon>
        <taxon>Actinomycetota</taxon>
        <taxon>Actinomycetes</taxon>
        <taxon>Mycobacteriales</taxon>
        <taxon>Corynebacteriaceae</taxon>
        <taxon>Corynebacterium</taxon>
    </lineage>
</organism>
<dbReference type="Pfam" id="PF17764">
    <property type="entry name" value="PriA_3primeBD"/>
    <property type="match status" value="1"/>
</dbReference>
<dbReference type="GO" id="GO:0043138">
    <property type="term" value="F:3'-5' DNA helicase activity"/>
    <property type="evidence" value="ECO:0007669"/>
    <property type="project" value="TreeGrafter"/>
</dbReference>
<keyword evidence="2 8" id="KW-0235">DNA replication</keyword>
<keyword evidence="11" id="KW-1185">Reference proteome</keyword>
<dbReference type="NCBIfam" id="NF011455">
    <property type="entry name" value="PRK14873.1-5"/>
    <property type="match status" value="1"/>
</dbReference>
<evidence type="ECO:0000256" key="3">
    <source>
        <dbReference type="ARBA" id="ARBA00022723"/>
    </source>
</evidence>
<feature type="binding site" evidence="8">
    <location>
        <position position="419"/>
    </location>
    <ligand>
        <name>Zn(2+)</name>
        <dbReference type="ChEBI" id="CHEBI:29105"/>
        <label>2</label>
    </ligand>
</feature>
<feature type="binding site" evidence="8">
    <location>
        <position position="434"/>
    </location>
    <ligand>
        <name>Zn(2+)</name>
        <dbReference type="ChEBI" id="CHEBI:29105"/>
        <label>1</label>
    </ligand>
</feature>
<dbReference type="GO" id="GO:0006310">
    <property type="term" value="P:DNA recombination"/>
    <property type="evidence" value="ECO:0007669"/>
    <property type="project" value="InterPro"/>
</dbReference>
<dbReference type="Proteomes" id="UP000068067">
    <property type="component" value="Chromosome"/>
</dbReference>
<keyword evidence="5 8" id="KW-0862">Zinc</keyword>
<proteinExistence type="inferred from homology"/>
<comment type="function">
    <text evidence="8">Initiates the restart of stalled replication forks, which reloads the replicative helicase on sites other than the origin of replication. Recognizes and binds to abandoned replication forks and remodels them to uncover a helicase loading site. Promotes assembly of the primosome at these replication forks.</text>
</comment>
<feature type="binding site" evidence="8">
    <location>
        <position position="391"/>
    </location>
    <ligand>
        <name>Zn(2+)</name>
        <dbReference type="ChEBI" id="CHEBI:29105"/>
        <label>1</label>
    </ligand>
</feature>
<dbReference type="PATRIC" id="fig|931089.4.peg.1614"/>
<evidence type="ECO:0000256" key="4">
    <source>
        <dbReference type="ARBA" id="ARBA00022741"/>
    </source>
</evidence>
<keyword evidence="10" id="KW-0378">Hydrolase</keyword>
<comment type="subunit">
    <text evidence="8">Component of the replication restart primosome.</text>
</comment>
<dbReference type="InterPro" id="IPR042115">
    <property type="entry name" value="PriA_3primeBD_sf"/>
</dbReference>
<dbReference type="GO" id="GO:0006302">
    <property type="term" value="P:double-strand break repair"/>
    <property type="evidence" value="ECO:0007669"/>
    <property type="project" value="InterPro"/>
</dbReference>
<feature type="binding site" evidence="8">
    <location>
        <position position="397"/>
    </location>
    <ligand>
        <name>Zn(2+)</name>
        <dbReference type="ChEBI" id="CHEBI:29105"/>
        <label>2</label>
    </ligand>
</feature>
<dbReference type="GO" id="GO:0005524">
    <property type="term" value="F:ATP binding"/>
    <property type="evidence" value="ECO:0007669"/>
    <property type="project" value="UniProtKB-UniRule"/>
</dbReference>
<feature type="domain" description="Primosomal protein N' 3' DNA-binding" evidence="9">
    <location>
        <begin position="21"/>
        <end position="114"/>
    </location>
</feature>
<feature type="binding site" evidence="8">
    <location>
        <position position="388"/>
    </location>
    <ligand>
        <name>Zn(2+)</name>
        <dbReference type="ChEBI" id="CHEBI:29105"/>
        <label>1</label>
    </ligand>
</feature>
<dbReference type="EMBL" id="CP009220">
    <property type="protein sequence ID" value="ALC06005.1"/>
    <property type="molecule type" value="Genomic_DNA"/>
</dbReference>
<dbReference type="PANTHER" id="PTHR30580:SF0">
    <property type="entry name" value="PRIMOSOMAL PROTEIN N"/>
    <property type="match status" value="1"/>
</dbReference>
<evidence type="ECO:0000313" key="11">
    <source>
        <dbReference type="Proteomes" id="UP000068067"/>
    </source>
</evidence>
<dbReference type="GO" id="GO:1990077">
    <property type="term" value="C:primosome complex"/>
    <property type="evidence" value="ECO:0007669"/>
    <property type="project" value="UniProtKB-UniRule"/>
</dbReference>
<comment type="cofactor">
    <cofactor evidence="8">
        <name>Zn(2+)</name>
        <dbReference type="ChEBI" id="CHEBI:29105"/>
    </cofactor>
    <text evidence="8">Binds 2 zinc ions per subunit.</text>
</comment>
<feature type="binding site" evidence="8">
    <location>
        <position position="400"/>
    </location>
    <ligand>
        <name>Zn(2+)</name>
        <dbReference type="ChEBI" id="CHEBI:29105"/>
        <label>2</label>
    </ligand>
</feature>
<evidence type="ECO:0000259" key="9">
    <source>
        <dbReference type="Pfam" id="PF17764"/>
    </source>
</evidence>
<dbReference type="GO" id="GO:0003677">
    <property type="term" value="F:DNA binding"/>
    <property type="evidence" value="ECO:0007669"/>
    <property type="project" value="UniProtKB-UniRule"/>
</dbReference>
<evidence type="ECO:0000256" key="7">
    <source>
        <dbReference type="ARBA" id="ARBA00023125"/>
    </source>
</evidence>
<dbReference type="InterPro" id="IPR027417">
    <property type="entry name" value="P-loop_NTPase"/>
</dbReference>
<dbReference type="Gene3D" id="3.40.1440.60">
    <property type="entry name" value="PriA, 3(prime) DNA-binding domain"/>
    <property type="match status" value="1"/>
</dbReference>
<comment type="similarity">
    <text evidence="8">Belongs to the helicase family. PriA subfamily.</text>
</comment>
<dbReference type="RefSeq" id="WP_053545005.1">
    <property type="nucleotide sequence ID" value="NZ_CP009220.1"/>
</dbReference>